<keyword evidence="8" id="KW-1185">Reference proteome</keyword>
<evidence type="ECO:0000256" key="3">
    <source>
        <dbReference type="ARBA" id="ARBA00022692"/>
    </source>
</evidence>
<keyword evidence="2" id="KW-1003">Cell membrane</keyword>
<dbReference type="OrthoDB" id="7874789at2"/>
<dbReference type="AlphaFoldDB" id="A0A3Q8S756"/>
<sequence length="208" mass="23148">MSLFISYILLGLSLAAPIGPVNAAQMDRGIRGGFWNSWILGLGSLAADFIFIVLVYFGTVHFLQIPFVKAFLWLFGCFVLIYSGWDGLRGAREVAEYRNARHETLYKSFGTGFILSISNPLSIMFWLGIYGSILAKAAQTYGLKELVLYTSAVILGLMIWDLTMAVMSSGFRRYLTPRLLTGISLLSGWSLIAFGIYFGWQAFSELFG</sequence>
<dbReference type="Proteomes" id="UP000273145">
    <property type="component" value="Chromosome"/>
</dbReference>
<evidence type="ECO:0000313" key="7">
    <source>
        <dbReference type="EMBL" id="AZK48759.1"/>
    </source>
</evidence>
<dbReference type="GO" id="GO:0005886">
    <property type="term" value="C:plasma membrane"/>
    <property type="evidence" value="ECO:0007669"/>
    <property type="project" value="UniProtKB-SubCell"/>
</dbReference>
<proteinExistence type="predicted"/>
<feature type="transmembrane region" description="Helical" evidence="6">
    <location>
        <begin position="108"/>
        <end position="134"/>
    </location>
</feature>
<reference evidence="7 8" key="1">
    <citation type="submission" date="2018-11" db="EMBL/GenBank/DDBJ databases">
        <title>Genome sequencing of Paenibacillus lentus DSM25539(T).</title>
        <authorList>
            <person name="Kook J.-K."/>
            <person name="Park S.-N."/>
            <person name="Lim Y.K."/>
        </authorList>
    </citation>
    <scope>NUCLEOTIDE SEQUENCE [LARGE SCALE GENOMIC DNA]</scope>
    <source>
        <strain evidence="7 8">DSM 25539</strain>
    </source>
</reference>
<keyword evidence="5 6" id="KW-0472">Membrane</keyword>
<accession>A0A3Q8S756</accession>
<organism evidence="7 8">
    <name type="scientific">Paenibacillus lentus</name>
    <dbReference type="NCBI Taxonomy" id="1338368"/>
    <lineage>
        <taxon>Bacteria</taxon>
        <taxon>Bacillati</taxon>
        <taxon>Bacillota</taxon>
        <taxon>Bacilli</taxon>
        <taxon>Bacillales</taxon>
        <taxon>Paenibacillaceae</taxon>
        <taxon>Paenibacillus</taxon>
    </lineage>
</organism>
<feature type="transmembrane region" description="Helical" evidence="6">
    <location>
        <begin position="70"/>
        <end position="88"/>
    </location>
</feature>
<dbReference type="GO" id="GO:0015171">
    <property type="term" value="F:amino acid transmembrane transporter activity"/>
    <property type="evidence" value="ECO:0007669"/>
    <property type="project" value="TreeGrafter"/>
</dbReference>
<feature type="transmembrane region" description="Helical" evidence="6">
    <location>
        <begin position="39"/>
        <end position="58"/>
    </location>
</feature>
<evidence type="ECO:0000256" key="6">
    <source>
        <dbReference type="SAM" id="Phobius"/>
    </source>
</evidence>
<dbReference type="RefSeq" id="WP_125084904.1">
    <property type="nucleotide sequence ID" value="NZ_CP034248.1"/>
</dbReference>
<evidence type="ECO:0000256" key="4">
    <source>
        <dbReference type="ARBA" id="ARBA00022989"/>
    </source>
</evidence>
<name>A0A3Q8S756_9BACL</name>
<comment type="subcellular location">
    <subcellularLocation>
        <location evidence="1">Cell membrane</location>
        <topology evidence="1">Multi-pass membrane protein</topology>
    </subcellularLocation>
</comment>
<evidence type="ECO:0000256" key="1">
    <source>
        <dbReference type="ARBA" id="ARBA00004651"/>
    </source>
</evidence>
<dbReference type="KEGG" id="plen:EIM92_23360"/>
<evidence type="ECO:0000256" key="2">
    <source>
        <dbReference type="ARBA" id="ARBA00022475"/>
    </source>
</evidence>
<keyword evidence="3 6" id="KW-0812">Transmembrane</keyword>
<feature type="transmembrane region" description="Helical" evidence="6">
    <location>
        <begin position="146"/>
        <end position="167"/>
    </location>
</feature>
<dbReference type="Pfam" id="PF01810">
    <property type="entry name" value="LysE"/>
    <property type="match status" value="1"/>
</dbReference>
<feature type="transmembrane region" description="Helical" evidence="6">
    <location>
        <begin position="179"/>
        <end position="200"/>
    </location>
</feature>
<protein>
    <submittedName>
        <fullName evidence="7">Amino acid transporter</fullName>
    </submittedName>
</protein>
<dbReference type="InterPro" id="IPR001123">
    <property type="entry name" value="LeuE-type"/>
</dbReference>
<gene>
    <name evidence="7" type="ORF">EIM92_23360</name>
</gene>
<dbReference type="EMBL" id="CP034248">
    <property type="protein sequence ID" value="AZK48759.1"/>
    <property type="molecule type" value="Genomic_DNA"/>
</dbReference>
<evidence type="ECO:0000256" key="5">
    <source>
        <dbReference type="ARBA" id="ARBA00023136"/>
    </source>
</evidence>
<dbReference type="PANTHER" id="PTHR30086">
    <property type="entry name" value="ARGININE EXPORTER PROTEIN ARGO"/>
    <property type="match status" value="1"/>
</dbReference>
<keyword evidence="4 6" id="KW-1133">Transmembrane helix</keyword>
<dbReference type="PANTHER" id="PTHR30086:SF6">
    <property type="entry name" value="AMINO ACID EFFLUX PROTEIN YCGF-RELATED"/>
    <property type="match status" value="1"/>
</dbReference>
<evidence type="ECO:0000313" key="8">
    <source>
        <dbReference type="Proteomes" id="UP000273145"/>
    </source>
</evidence>